<feature type="compositionally biased region" description="Basic and acidic residues" evidence="1">
    <location>
        <begin position="11"/>
        <end position="38"/>
    </location>
</feature>
<feature type="compositionally biased region" description="Low complexity" evidence="1">
    <location>
        <begin position="158"/>
        <end position="175"/>
    </location>
</feature>
<comment type="caution">
    <text evidence="2">The sequence shown here is derived from an EMBL/GenBank/DDBJ whole genome shotgun (WGS) entry which is preliminary data.</text>
</comment>
<reference evidence="2 3" key="1">
    <citation type="journal article" date="2019" name="Commun. Biol.">
        <title>The bagworm genome reveals a unique fibroin gene that provides high tensile strength.</title>
        <authorList>
            <person name="Kono N."/>
            <person name="Nakamura H."/>
            <person name="Ohtoshi R."/>
            <person name="Tomita M."/>
            <person name="Numata K."/>
            <person name="Arakawa K."/>
        </authorList>
    </citation>
    <scope>NUCLEOTIDE SEQUENCE [LARGE SCALE GENOMIC DNA]</scope>
</reference>
<feature type="region of interest" description="Disordered" evidence="1">
    <location>
        <begin position="1"/>
        <end position="48"/>
    </location>
</feature>
<feature type="compositionally biased region" description="Basic residues" evidence="1">
    <location>
        <begin position="133"/>
        <end position="157"/>
    </location>
</feature>
<proteinExistence type="predicted"/>
<evidence type="ECO:0000313" key="3">
    <source>
        <dbReference type="Proteomes" id="UP000299102"/>
    </source>
</evidence>
<gene>
    <name evidence="2" type="ORF">EVAR_75261_1</name>
</gene>
<feature type="compositionally biased region" description="Basic and acidic residues" evidence="1">
    <location>
        <begin position="91"/>
        <end position="100"/>
    </location>
</feature>
<evidence type="ECO:0000313" key="2">
    <source>
        <dbReference type="EMBL" id="GBP35058.1"/>
    </source>
</evidence>
<accession>A0A4C1V863</accession>
<protein>
    <submittedName>
        <fullName evidence="2">Uncharacterized protein</fullName>
    </submittedName>
</protein>
<organism evidence="2 3">
    <name type="scientific">Eumeta variegata</name>
    <name type="common">Bagworm moth</name>
    <name type="synonym">Eumeta japonica</name>
    <dbReference type="NCBI Taxonomy" id="151549"/>
    <lineage>
        <taxon>Eukaryota</taxon>
        <taxon>Metazoa</taxon>
        <taxon>Ecdysozoa</taxon>
        <taxon>Arthropoda</taxon>
        <taxon>Hexapoda</taxon>
        <taxon>Insecta</taxon>
        <taxon>Pterygota</taxon>
        <taxon>Neoptera</taxon>
        <taxon>Endopterygota</taxon>
        <taxon>Lepidoptera</taxon>
        <taxon>Glossata</taxon>
        <taxon>Ditrysia</taxon>
        <taxon>Tineoidea</taxon>
        <taxon>Psychidae</taxon>
        <taxon>Oiketicinae</taxon>
        <taxon>Eumeta</taxon>
    </lineage>
</organism>
<feature type="region of interest" description="Disordered" evidence="1">
    <location>
        <begin position="91"/>
        <end position="191"/>
    </location>
</feature>
<feature type="compositionally biased region" description="Pro residues" evidence="1">
    <location>
        <begin position="182"/>
        <end position="191"/>
    </location>
</feature>
<keyword evidence="3" id="KW-1185">Reference proteome</keyword>
<dbReference type="AlphaFoldDB" id="A0A4C1V863"/>
<dbReference type="EMBL" id="BGZK01000298">
    <property type="protein sequence ID" value="GBP35058.1"/>
    <property type="molecule type" value="Genomic_DNA"/>
</dbReference>
<feature type="compositionally biased region" description="Basic residues" evidence="1">
    <location>
        <begin position="1"/>
        <end position="10"/>
    </location>
</feature>
<dbReference type="Proteomes" id="UP000299102">
    <property type="component" value="Unassembled WGS sequence"/>
</dbReference>
<sequence>MIHFQTRFRARAQDERSRFSHPDVKKKQPQEDQREMGGDRTMGPACFKGNITLDSVKHYSHRRADDPKSRVKTEVKPHGIVTWVVKLSRGRPENPDAIKFDKRHQRPHDTKEGIGRRARPCLRVHDRAGPQRAARRPRRARNFRPHRKEPKKIRGAGRTRAASSRFGFRRPPSSLRNKHVTMPPPPSSGTG</sequence>
<name>A0A4C1V863_EUMVA</name>
<evidence type="ECO:0000256" key="1">
    <source>
        <dbReference type="SAM" id="MobiDB-lite"/>
    </source>
</evidence>